<dbReference type="Proteomes" id="UP000053593">
    <property type="component" value="Unassembled WGS sequence"/>
</dbReference>
<dbReference type="GO" id="GO:0003676">
    <property type="term" value="F:nucleic acid binding"/>
    <property type="evidence" value="ECO:0007669"/>
    <property type="project" value="InterPro"/>
</dbReference>
<feature type="non-terminal residue" evidence="1">
    <location>
        <position position="52"/>
    </location>
</feature>
<name>A0A0D0CCH6_9AGAR</name>
<dbReference type="OrthoDB" id="8191639at2759"/>
<dbReference type="InterPro" id="IPR036397">
    <property type="entry name" value="RNaseH_sf"/>
</dbReference>
<accession>A0A0D0CCH6</accession>
<proteinExistence type="predicted"/>
<sequence>MVGIGIDGSESSLAQMSNVNYFGAVALDEFVKQREGAVDYRTQWNGIMERDM</sequence>
<organism evidence="1 2">
    <name type="scientific">Collybiopsis luxurians FD-317 M1</name>
    <dbReference type="NCBI Taxonomy" id="944289"/>
    <lineage>
        <taxon>Eukaryota</taxon>
        <taxon>Fungi</taxon>
        <taxon>Dikarya</taxon>
        <taxon>Basidiomycota</taxon>
        <taxon>Agaricomycotina</taxon>
        <taxon>Agaricomycetes</taxon>
        <taxon>Agaricomycetidae</taxon>
        <taxon>Agaricales</taxon>
        <taxon>Marasmiineae</taxon>
        <taxon>Omphalotaceae</taxon>
        <taxon>Collybiopsis</taxon>
        <taxon>Collybiopsis luxurians</taxon>
    </lineage>
</organism>
<evidence type="ECO:0000313" key="1">
    <source>
        <dbReference type="EMBL" id="KIK55787.1"/>
    </source>
</evidence>
<keyword evidence="2" id="KW-1185">Reference proteome</keyword>
<protein>
    <submittedName>
        <fullName evidence="1">Uncharacterized protein</fullName>
    </submittedName>
</protein>
<reference evidence="1 2" key="1">
    <citation type="submission" date="2014-04" db="EMBL/GenBank/DDBJ databases">
        <title>Evolutionary Origins and Diversification of the Mycorrhizal Mutualists.</title>
        <authorList>
            <consortium name="DOE Joint Genome Institute"/>
            <consortium name="Mycorrhizal Genomics Consortium"/>
            <person name="Kohler A."/>
            <person name="Kuo A."/>
            <person name="Nagy L.G."/>
            <person name="Floudas D."/>
            <person name="Copeland A."/>
            <person name="Barry K.W."/>
            <person name="Cichocki N."/>
            <person name="Veneault-Fourrey C."/>
            <person name="LaButti K."/>
            <person name="Lindquist E.A."/>
            <person name="Lipzen A."/>
            <person name="Lundell T."/>
            <person name="Morin E."/>
            <person name="Murat C."/>
            <person name="Riley R."/>
            <person name="Ohm R."/>
            <person name="Sun H."/>
            <person name="Tunlid A."/>
            <person name="Henrissat B."/>
            <person name="Grigoriev I.V."/>
            <person name="Hibbett D.S."/>
            <person name="Martin F."/>
        </authorList>
    </citation>
    <scope>NUCLEOTIDE SEQUENCE [LARGE SCALE GENOMIC DNA]</scope>
    <source>
        <strain evidence="1 2">FD-317 M1</strain>
    </source>
</reference>
<dbReference type="HOGENOM" id="CLU_3092948_0_0_1"/>
<dbReference type="Gene3D" id="3.30.420.10">
    <property type="entry name" value="Ribonuclease H-like superfamily/Ribonuclease H"/>
    <property type="match status" value="1"/>
</dbReference>
<gene>
    <name evidence="1" type="ORF">GYMLUDRAFT_205188</name>
</gene>
<dbReference type="EMBL" id="KN834803">
    <property type="protein sequence ID" value="KIK55787.1"/>
    <property type="molecule type" value="Genomic_DNA"/>
</dbReference>
<dbReference type="AlphaFoldDB" id="A0A0D0CCH6"/>
<evidence type="ECO:0000313" key="2">
    <source>
        <dbReference type="Proteomes" id="UP000053593"/>
    </source>
</evidence>